<protein>
    <submittedName>
        <fullName evidence="1">Uncharacterized protein</fullName>
    </submittedName>
</protein>
<organism evidence="1 2">
    <name type="scientific">Rhizoctonia solani</name>
    <dbReference type="NCBI Taxonomy" id="456999"/>
    <lineage>
        <taxon>Eukaryota</taxon>
        <taxon>Fungi</taxon>
        <taxon>Dikarya</taxon>
        <taxon>Basidiomycota</taxon>
        <taxon>Agaricomycotina</taxon>
        <taxon>Agaricomycetes</taxon>
        <taxon>Cantharellales</taxon>
        <taxon>Ceratobasidiaceae</taxon>
        <taxon>Rhizoctonia</taxon>
    </lineage>
</organism>
<reference evidence="1" key="1">
    <citation type="submission" date="2021-01" db="EMBL/GenBank/DDBJ databases">
        <authorList>
            <person name="Kaushik A."/>
        </authorList>
    </citation>
    <scope>NUCLEOTIDE SEQUENCE</scope>
    <source>
        <strain evidence="1">AG3-T5</strain>
    </source>
</reference>
<accession>A0A8H3BJ51</accession>
<evidence type="ECO:0000313" key="1">
    <source>
        <dbReference type="EMBL" id="CAE6457199.1"/>
    </source>
</evidence>
<dbReference type="Proteomes" id="UP000663841">
    <property type="component" value="Unassembled WGS sequence"/>
</dbReference>
<name>A0A8H3BJ51_9AGAM</name>
<feature type="non-terminal residue" evidence="1">
    <location>
        <position position="1"/>
    </location>
</feature>
<gene>
    <name evidence="1" type="ORF">RDB_LOCUS141869</name>
</gene>
<proteinExistence type="predicted"/>
<sequence length="114" mass="12869">MGDYYILHIDPSQLETLFGFRNLVNYSLHMQGILWDINGETLALLEVLVTNCPNLESLALTFYFDDSELEITTYNLDLLPDLFGQDLTMPHLHTNVDVDIGSLIGPPTTGSYLF</sequence>
<dbReference type="AlphaFoldDB" id="A0A8H3BJ51"/>
<evidence type="ECO:0000313" key="2">
    <source>
        <dbReference type="Proteomes" id="UP000663841"/>
    </source>
</evidence>
<dbReference type="EMBL" id="CAJMWW010000203">
    <property type="protein sequence ID" value="CAE6457199.1"/>
    <property type="molecule type" value="Genomic_DNA"/>
</dbReference>
<comment type="caution">
    <text evidence="1">The sequence shown here is derived from an EMBL/GenBank/DDBJ whole genome shotgun (WGS) entry which is preliminary data.</text>
</comment>